<dbReference type="EMBL" id="JACNMF010000002">
    <property type="protein sequence ID" value="MBC3757876.1"/>
    <property type="molecule type" value="Genomic_DNA"/>
</dbReference>
<comment type="caution">
    <text evidence="1">The sequence shown here is derived from an EMBL/GenBank/DDBJ whole genome shotgun (WGS) entry which is preliminary data.</text>
</comment>
<dbReference type="Proteomes" id="UP000656244">
    <property type="component" value="Unassembled WGS sequence"/>
</dbReference>
<proteinExistence type="predicted"/>
<evidence type="ECO:0000313" key="1">
    <source>
        <dbReference type="EMBL" id="MBC3757876.1"/>
    </source>
</evidence>
<accession>A0A923H7B9</accession>
<dbReference type="AlphaFoldDB" id="A0A923H7B9"/>
<dbReference type="RefSeq" id="WP_186559985.1">
    <property type="nucleotide sequence ID" value="NZ_JACNMF010000002.1"/>
</dbReference>
<sequence length="52" mass="5633">MKRFIKNTAIIATIAIVILTSKGISERIKAYYSHCISVMAGHTVGSARILIA</sequence>
<gene>
    <name evidence="1" type="ORF">H7U19_05630</name>
</gene>
<organism evidence="1 2">
    <name type="scientific">Hyunsoonleella aquatilis</name>
    <dbReference type="NCBI Taxonomy" id="2762758"/>
    <lineage>
        <taxon>Bacteria</taxon>
        <taxon>Pseudomonadati</taxon>
        <taxon>Bacteroidota</taxon>
        <taxon>Flavobacteriia</taxon>
        <taxon>Flavobacteriales</taxon>
        <taxon>Flavobacteriaceae</taxon>
    </lineage>
</organism>
<name>A0A923H7B9_9FLAO</name>
<protein>
    <submittedName>
        <fullName evidence="1">Uncharacterized protein</fullName>
    </submittedName>
</protein>
<reference evidence="1" key="1">
    <citation type="submission" date="2020-08" db="EMBL/GenBank/DDBJ databases">
        <title>Hyunsoonleella sp. strain SJ7 genome sequencing and assembly.</title>
        <authorList>
            <person name="Kim I."/>
        </authorList>
    </citation>
    <scope>NUCLEOTIDE SEQUENCE</scope>
    <source>
        <strain evidence="1">SJ7</strain>
    </source>
</reference>
<keyword evidence="2" id="KW-1185">Reference proteome</keyword>
<evidence type="ECO:0000313" key="2">
    <source>
        <dbReference type="Proteomes" id="UP000656244"/>
    </source>
</evidence>